<organism evidence="10 11">
    <name type="scientific">Spizellomyces punctatus (strain DAOM BR117)</name>
    <dbReference type="NCBI Taxonomy" id="645134"/>
    <lineage>
        <taxon>Eukaryota</taxon>
        <taxon>Fungi</taxon>
        <taxon>Fungi incertae sedis</taxon>
        <taxon>Chytridiomycota</taxon>
        <taxon>Chytridiomycota incertae sedis</taxon>
        <taxon>Chytridiomycetes</taxon>
        <taxon>Spizellomycetales</taxon>
        <taxon>Spizellomycetaceae</taxon>
        <taxon>Spizellomyces</taxon>
    </lineage>
</organism>
<accession>A0A0L0HQ66</accession>
<reference evidence="10 11" key="1">
    <citation type="submission" date="2009-08" db="EMBL/GenBank/DDBJ databases">
        <title>The Genome Sequence of Spizellomyces punctatus strain DAOM BR117.</title>
        <authorList>
            <consortium name="The Broad Institute Genome Sequencing Platform"/>
            <person name="Russ C."/>
            <person name="Cuomo C."/>
            <person name="Shea T."/>
            <person name="Young S.K."/>
            <person name="Zeng Q."/>
            <person name="Koehrsen M."/>
            <person name="Haas B."/>
            <person name="Borodovsky M."/>
            <person name="Guigo R."/>
            <person name="Alvarado L."/>
            <person name="Berlin A."/>
            <person name="Bochicchio J."/>
            <person name="Borenstein D."/>
            <person name="Chapman S."/>
            <person name="Chen Z."/>
            <person name="Engels R."/>
            <person name="Freedman E."/>
            <person name="Gellesch M."/>
            <person name="Goldberg J."/>
            <person name="Griggs A."/>
            <person name="Gujja S."/>
            <person name="Heiman D."/>
            <person name="Hepburn T."/>
            <person name="Howarth C."/>
            <person name="Jen D."/>
            <person name="Larson L."/>
            <person name="Lewis B."/>
            <person name="Mehta T."/>
            <person name="Park D."/>
            <person name="Pearson M."/>
            <person name="Roberts A."/>
            <person name="Saif S."/>
            <person name="Shenoy N."/>
            <person name="Sisk P."/>
            <person name="Stolte C."/>
            <person name="Sykes S."/>
            <person name="Thomson T."/>
            <person name="Walk T."/>
            <person name="White J."/>
            <person name="Yandava C."/>
            <person name="Burger G."/>
            <person name="Gray M.W."/>
            <person name="Holland P.W.H."/>
            <person name="King N."/>
            <person name="Lang F.B.F."/>
            <person name="Roger A.J."/>
            <person name="Ruiz-Trillo I."/>
            <person name="Lander E."/>
            <person name="Nusbaum C."/>
        </authorList>
    </citation>
    <scope>NUCLEOTIDE SEQUENCE [LARGE SCALE GENOMIC DNA]</scope>
    <source>
        <strain evidence="10 11">DAOM BR117</strain>
    </source>
</reference>
<dbReference type="PROSITE" id="PS50250">
    <property type="entry name" value="PCI"/>
    <property type="match status" value="1"/>
</dbReference>
<proteinExistence type="inferred from homology"/>
<feature type="region of interest" description="Disordered" evidence="8">
    <location>
        <begin position="1"/>
        <end position="38"/>
    </location>
</feature>
<dbReference type="InterPro" id="IPR036390">
    <property type="entry name" value="WH_DNA-bd_sf"/>
</dbReference>
<evidence type="ECO:0000256" key="2">
    <source>
        <dbReference type="ARBA" id="ARBA00004496"/>
    </source>
</evidence>
<dbReference type="Pfam" id="PF21151">
    <property type="entry name" value="CSN1_C"/>
    <property type="match status" value="1"/>
</dbReference>
<dbReference type="InParanoid" id="A0A0L0HQ66"/>
<dbReference type="SUPFAM" id="SSF46785">
    <property type="entry name" value="Winged helix' DNA-binding domain"/>
    <property type="match status" value="1"/>
</dbReference>
<protein>
    <recommendedName>
        <fullName evidence="9">PCI domain-containing protein</fullName>
    </recommendedName>
</protein>
<keyword evidence="11" id="KW-1185">Reference proteome</keyword>
<dbReference type="Pfam" id="PF01399">
    <property type="entry name" value="PCI"/>
    <property type="match status" value="1"/>
</dbReference>
<dbReference type="InterPro" id="IPR019585">
    <property type="entry name" value="Rpn7/CSN1"/>
</dbReference>
<dbReference type="SMART" id="SM00088">
    <property type="entry name" value="PINT"/>
    <property type="match status" value="1"/>
</dbReference>
<dbReference type="AlphaFoldDB" id="A0A0L0HQ66"/>
<dbReference type="OMA" id="RGIDEQW"/>
<dbReference type="PANTHER" id="PTHR14145:SF2">
    <property type="entry name" value="COP9 SIGNALOSOME COMPLEX SUBUNIT 1"/>
    <property type="match status" value="1"/>
</dbReference>
<dbReference type="Proteomes" id="UP000053201">
    <property type="component" value="Unassembled WGS sequence"/>
</dbReference>
<dbReference type="Gene3D" id="1.25.40.570">
    <property type="match status" value="1"/>
</dbReference>
<dbReference type="PANTHER" id="PTHR14145">
    <property type="entry name" value="26S PROTESOME SUBUNIT 6"/>
    <property type="match status" value="1"/>
</dbReference>
<comment type="subcellular location">
    <subcellularLocation>
        <location evidence="2">Cytoplasm</location>
    </subcellularLocation>
    <subcellularLocation>
        <location evidence="1">Nucleus</location>
    </subcellularLocation>
</comment>
<evidence type="ECO:0000256" key="8">
    <source>
        <dbReference type="SAM" id="MobiDB-lite"/>
    </source>
</evidence>
<dbReference type="GO" id="GO:0005737">
    <property type="term" value="C:cytoplasm"/>
    <property type="evidence" value="ECO:0007669"/>
    <property type="project" value="UniProtKB-SubCell"/>
</dbReference>
<keyword evidence="4" id="KW-0963">Cytoplasm</keyword>
<keyword evidence="6" id="KW-0539">Nucleus</keyword>
<dbReference type="GeneID" id="27685652"/>
<evidence type="ECO:0000313" key="10">
    <source>
        <dbReference type="EMBL" id="KND02949.1"/>
    </source>
</evidence>
<evidence type="ECO:0000256" key="6">
    <source>
        <dbReference type="ARBA" id="ARBA00023242"/>
    </source>
</evidence>
<dbReference type="Pfam" id="PF10602">
    <property type="entry name" value="RPN7"/>
    <property type="match status" value="1"/>
</dbReference>
<dbReference type="STRING" id="645134.A0A0L0HQ66"/>
<dbReference type="GO" id="GO:0008180">
    <property type="term" value="C:COP9 signalosome"/>
    <property type="evidence" value="ECO:0007669"/>
    <property type="project" value="UniProtKB-KW"/>
</dbReference>
<dbReference type="EMBL" id="KQ257452">
    <property type="protein sequence ID" value="KND02949.1"/>
    <property type="molecule type" value="Genomic_DNA"/>
</dbReference>
<evidence type="ECO:0000313" key="11">
    <source>
        <dbReference type="Proteomes" id="UP000053201"/>
    </source>
</evidence>
<dbReference type="FunCoup" id="A0A0L0HQ66">
    <property type="interactions" value="561"/>
</dbReference>
<comment type="similarity">
    <text evidence="3">Belongs to the CSN1 family.</text>
</comment>
<sequence>MMDIDLPLDQNFNQPPRRPAEAWDEAADENNESKKKKTSTIIVDNPTLDLESYSANYVGHTRVERLIFIAEHSPPLAIDAYKIALNDLKNTMDYTRYTVVHQKLNDLLLGRGLPTIPLDQTWVDNTKKAQRAKTEKLERELKDYKSNLIKESIRMGHNDLGDHLYDSGDLSGALKSYSRTRDYCTTSKHIVDMCINVARLSMELNNFAHVQSYVVKAETTPDIPEKNIVTSKLNCIMGLVNLEAGKFKRAARNFLDTSFELNTHFSEVLSPNDVAIYGGLCALATFDRSELKSRVFDNADFKQFLELEPQVRELLSNFYHSKYSLCLDILEKMKNDLYLDIWLHGHVDMIYQSIRKKALVQYFYPFLSVDLNLMAQAFSTTVPELEQELATLITSKEIQARIDSHNKILRIKSADQRTNIFEKSLAMGSDYQTQVKHMLLRMKLVRADMIVRPPERDRHDSS</sequence>
<evidence type="ECO:0000256" key="1">
    <source>
        <dbReference type="ARBA" id="ARBA00004123"/>
    </source>
</evidence>
<evidence type="ECO:0000259" key="9">
    <source>
        <dbReference type="PROSITE" id="PS50250"/>
    </source>
</evidence>
<dbReference type="eggNOG" id="KOG0686">
    <property type="taxonomic scope" value="Eukaryota"/>
</dbReference>
<dbReference type="InterPro" id="IPR000717">
    <property type="entry name" value="PCI_dom"/>
</dbReference>
<gene>
    <name evidence="10" type="ORF">SPPG_02028</name>
</gene>
<feature type="domain" description="PCI" evidence="9">
    <location>
        <begin position="246"/>
        <end position="416"/>
    </location>
</feature>
<dbReference type="VEuPathDB" id="FungiDB:SPPG_02028"/>
<feature type="coiled-coil region" evidence="7">
    <location>
        <begin position="127"/>
        <end position="154"/>
    </location>
</feature>
<keyword evidence="5" id="KW-0736">Signalosome</keyword>
<keyword evidence="7" id="KW-0175">Coiled coil</keyword>
<dbReference type="InterPro" id="IPR048624">
    <property type="entry name" value="CSN1_C"/>
</dbReference>
<evidence type="ECO:0000256" key="4">
    <source>
        <dbReference type="ARBA" id="ARBA00022490"/>
    </source>
</evidence>
<name>A0A0L0HQ66_SPIPD</name>
<evidence type="ECO:0000256" key="7">
    <source>
        <dbReference type="SAM" id="Coils"/>
    </source>
</evidence>
<evidence type="ECO:0000256" key="5">
    <source>
        <dbReference type="ARBA" id="ARBA00022790"/>
    </source>
</evidence>
<dbReference type="RefSeq" id="XP_016610988.1">
    <property type="nucleotide sequence ID" value="XM_016750334.1"/>
</dbReference>
<dbReference type="OrthoDB" id="422427at2759"/>
<evidence type="ECO:0000256" key="3">
    <source>
        <dbReference type="ARBA" id="ARBA00008793"/>
    </source>
</evidence>
<dbReference type="InterPro" id="IPR045135">
    <property type="entry name" value="Rpn7_N"/>
</dbReference>